<feature type="compositionally biased region" description="Polar residues" evidence="2">
    <location>
        <begin position="237"/>
        <end position="247"/>
    </location>
</feature>
<dbReference type="Gene3D" id="3.40.50.10490">
    <property type="entry name" value="Glucose-6-phosphate isomerase like protein, domain 1"/>
    <property type="match status" value="1"/>
</dbReference>
<feature type="region of interest" description="Disordered" evidence="2">
    <location>
        <begin position="220"/>
        <end position="247"/>
    </location>
</feature>
<dbReference type="PANTHER" id="PTHR12534:SF1">
    <property type="entry name" value="SMALL RIBOSOMAL SUBUNIT PROTEIN US2M"/>
    <property type="match status" value="1"/>
</dbReference>
<dbReference type="PRINTS" id="PR00395">
    <property type="entry name" value="RIBOSOMALS2"/>
</dbReference>
<dbReference type="InterPro" id="IPR023591">
    <property type="entry name" value="Ribosomal_uS2_flav_dom_sf"/>
</dbReference>
<dbReference type="GO" id="GO:0006412">
    <property type="term" value="P:translation"/>
    <property type="evidence" value="ECO:0007669"/>
    <property type="project" value="InterPro"/>
</dbReference>
<name>A0AAV8FZ51_9POAL</name>
<dbReference type="Proteomes" id="UP001140206">
    <property type="component" value="Chromosome 2"/>
</dbReference>
<dbReference type="CDD" id="cd01425">
    <property type="entry name" value="RPS2"/>
    <property type="match status" value="1"/>
</dbReference>
<dbReference type="InterPro" id="IPR001865">
    <property type="entry name" value="Ribosomal_uS2"/>
</dbReference>
<keyword evidence="3" id="KW-0687">Ribonucleoprotein</keyword>
<comment type="similarity">
    <text evidence="1">Belongs to the universal ribosomal protein uS2 family.</text>
</comment>
<dbReference type="GO" id="GO:0005763">
    <property type="term" value="C:mitochondrial small ribosomal subunit"/>
    <property type="evidence" value="ECO:0007669"/>
    <property type="project" value="TreeGrafter"/>
</dbReference>
<dbReference type="InterPro" id="IPR005706">
    <property type="entry name" value="Ribosomal_uS2_bac/mit/plastid"/>
</dbReference>
<dbReference type="GO" id="GO:0003735">
    <property type="term" value="F:structural constituent of ribosome"/>
    <property type="evidence" value="ECO:0007669"/>
    <property type="project" value="InterPro"/>
</dbReference>
<dbReference type="SUPFAM" id="SSF52313">
    <property type="entry name" value="Ribosomal protein S2"/>
    <property type="match status" value="1"/>
</dbReference>
<keyword evidence="3" id="KW-0689">Ribosomal protein</keyword>
<dbReference type="AlphaFoldDB" id="A0AAV8FZ51"/>
<evidence type="ECO:0000256" key="1">
    <source>
        <dbReference type="ARBA" id="ARBA00006242"/>
    </source>
</evidence>
<dbReference type="PANTHER" id="PTHR12534">
    <property type="entry name" value="30S RIBOSOMAL PROTEIN S2 PROKARYOTIC AND ORGANELLAR"/>
    <property type="match status" value="1"/>
</dbReference>
<protein>
    <submittedName>
        <fullName evidence="3">Ribosomal protein S2</fullName>
    </submittedName>
</protein>
<organism evidence="3 4">
    <name type="scientific">Rhynchospora pubera</name>
    <dbReference type="NCBI Taxonomy" id="906938"/>
    <lineage>
        <taxon>Eukaryota</taxon>
        <taxon>Viridiplantae</taxon>
        <taxon>Streptophyta</taxon>
        <taxon>Embryophyta</taxon>
        <taxon>Tracheophyta</taxon>
        <taxon>Spermatophyta</taxon>
        <taxon>Magnoliopsida</taxon>
        <taxon>Liliopsida</taxon>
        <taxon>Poales</taxon>
        <taxon>Cyperaceae</taxon>
        <taxon>Cyperoideae</taxon>
        <taxon>Rhynchosporeae</taxon>
        <taxon>Rhynchospora</taxon>
    </lineage>
</organism>
<comment type="caution">
    <text evidence="3">The sequence shown here is derived from an EMBL/GenBank/DDBJ whole genome shotgun (WGS) entry which is preliminary data.</text>
</comment>
<accession>A0AAV8FZ51</accession>
<evidence type="ECO:0000256" key="2">
    <source>
        <dbReference type="SAM" id="MobiDB-lite"/>
    </source>
</evidence>
<feature type="compositionally biased region" description="Basic and acidic residues" evidence="2">
    <location>
        <begin position="223"/>
        <end position="234"/>
    </location>
</feature>
<keyword evidence="4" id="KW-1185">Reference proteome</keyword>
<evidence type="ECO:0000313" key="4">
    <source>
        <dbReference type="Proteomes" id="UP001140206"/>
    </source>
</evidence>
<proteinExistence type="inferred from homology"/>
<dbReference type="Pfam" id="PF00318">
    <property type="entry name" value="Ribosomal_S2"/>
    <property type="match status" value="1"/>
</dbReference>
<sequence>MAIQSLLFTKLLSANAQLGHRVASHHFKIYTCGSRNGMTILDSDKTLISMRNALHFIGSLINQKGFFFLLQAKDVFLSQIMDEMVGSMKDSQWKIGASLTHSSASKKIIRLRKNKMQLGLNQKPDCVLILDGDRKASIIREADRSRIPIVSIVDSTTPFDSYHKITYPIPANNSTLFAYTFANLITKVSQERTAALLGNKTAVQIDISDSLFLIQNYSNSHKGNKDREKSEDAHVAGSSTPIMDGNQ</sequence>
<gene>
    <name evidence="3" type="ORF">LUZ62_049425</name>
</gene>
<evidence type="ECO:0000313" key="3">
    <source>
        <dbReference type="EMBL" id="KAJ4798179.1"/>
    </source>
</evidence>
<dbReference type="EMBL" id="JAMFTS010000002">
    <property type="protein sequence ID" value="KAJ4798179.1"/>
    <property type="molecule type" value="Genomic_DNA"/>
</dbReference>
<reference evidence="3" key="1">
    <citation type="submission" date="2022-08" db="EMBL/GenBank/DDBJ databases">
        <authorList>
            <person name="Marques A."/>
        </authorList>
    </citation>
    <scope>NUCLEOTIDE SEQUENCE</scope>
    <source>
        <strain evidence="3">RhyPub2mFocal</strain>
        <tissue evidence="3">Leaves</tissue>
    </source>
</reference>